<dbReference type="Proteomes" id="UP001157961">
    <property type="component" value="Unassembled WGS sequence"/>
</dbReference>
<protein>
    <submittedName>
        <fullName evidence="2">Stress responsive A/B Barrel Domain</fullName>
    </submittedName>
</protein>
<name>A0ABY1NU75_9RHOB</name>
<dbReference type="EMBL" id="FXTY01000003">
    <property type="protein sequence ID" value="SMP17673.1"/>
    <property type="molecule type" value="Genomic_DNA"/>
</dbReference>
<dbReference type="Gene3D" id="3.30.70.100">
    <property type="match status" value="1"/>
</dbReference>
<proteinExistence type="predicted"/>
<dbReference type="Pfam" id="PF07876">
    <property type="entry name" value="Dabb"/>
    <property type="match status" value="1"/>
</dbReference>
<dbReference type="InterPro" id="IPR011008">
    <property type="entry name" value="Dimeric_a/b-barrel"/>
</dbReference>
<reference evidence="2 3" key="1">
    <citation type="submission" date="2017-05" db="EMBL/GenBank/DDBJ databases">
        <authorList>
            <person name="Varghese N."/>
            <person name="Submissions S."/>
        </authorList>
    </citation>
    <scope>NUCLEOTIDE SEQUENCE [LARGE SCALE GENOMIC DNA]</scope>
    <source>
        <strain evidence="2 3">DSM 29734</strain>
    </source>
</reference>
<evidence type="ECO:0000313" key="3">
    <source>
        <dbReference type="Proteomes" id="UP001157961"/>
    </source>
</evidence>
<dbReference type="SMART" id="SM00886">
    <property type="entry name" value="Dabb"/>
    <property type="match status" value="1"/>
</dbReference>
<feature type="domain" description="Stress-response A/B barrel" evidence="1">
    <location>
        <begin position="2"/>
        <end position="99"/>
    </location>
</feature>
<dbReference type="InterPro" id="IPR013097">
    <property type="entry name" value="Dabb"/>
</dbReference>
<dbReference type="PROSITE" id="PS51502">
    <property type="entry name" value="S_R_A_B_BARREL"/>
    <property type="match status" value="1"/>
</dbReference>
<dbReference type="SUPFAM" id="SSF54909">
    <property type="entry name" value="Dimeric alpha+beta barrel"/>
    <property type="match status" value="1"/>
</dbReference>
<evidence type="ECO:0000259" key="1">
    <source>
        <dbReference type="PROSITE" id="PS51502"/>
    </source>
</evidence>
<dbReference type="RefSeq" id="WP_283425634.1">
    <property type="nucleotide sequence ID" value="NZ_FXTY01000003.1"/>
</dbReference>
<keyword evidence="3" id="KW-1185">Reference proteome</keyword>
<gene>
    <name evidence="2" type="ORF">SAMN06265373_103178</name>
</gene>
<organism evidence="2 3">
    <name type="scientific">Shimia sagamensis</name>
    <dbReference type="NCBI Taxonomy" id="1566352"/>
    <lineage>
        <taxon>Bacteria</taxon>
        <taxon>Pseudomonadati</taxon>
        <taxon>Pseudomonadota</taxon>
        <taxon>Alphaproteobacteria</taxon>
        <taxon>Rhodobacterales</taxon>
        <taxon>Roseobacteraceae</taxon>
    </lineage>
</organism>
<evidence type="ECO:0000313" key="2">
    <source>
        <dbReference type="EMBL" id="SMP17673.1"/>
    </source>
</evidence>
<accession>A0ABY1NU75</accession>
<comment type="caution">
    <text evidence="2">The sequence shown here is derived from an EMBL/GenBank/DDBJ whole genome shotgun (WGS) entry which is preliminary data.</text>
</comment>
<sequence>MIRHCVMLNVPAGAQEELKAVLAGLADLVQALDGCCGFAAGPNRDFEGKSPNHPFGFMFDAKDEAALQAYADHPEHKALGAKLVSLCQDGADGIVVYDIEVSA</sequence>